<name>A0ABX0F1G3_9BACT</name>
<dbReference type="Gene3D" id="3.40.630.30">
    <property type="match status" value="1"/>
</dbReference>
<protein>
    <submittedName>
        <fullName evidence="2">GNAT family N-acetyltransferase</fullName>
    </submittedName>
</protein>
<dbReference type="InterPro" id="IPR000182">
    <property type="entry name" value="GNAT_dom"/>
</dbReference>
<dbReference type="EMBL" id="SEWW01000010">
    <property type="protein sequence ID" value="NGZ45351.1"/>
    <property type="molecule type" value="Genomic_DNA"/>
</dbReference>
<accession>A0ABX0F1G3</accession>
<evidence type="ECO:0000313" key="3">
    <source>
        <dbReference type="Proteomes" id="UP001318301"/>
    </source>
</evidence>
<keyword evidence="3" id="KW-1185">Reference proteome</keyword>
<comment type="caution">
    <text evidence="2">The sequence shown here is derived from an EMBL/GenBank/DDBJ whole genome shotgun (WGS) entry which is preliminary data.</text>
</comment>
<organism evidence="2 3">
    <name type="scientific">Aquirufa beregesia</name>
    <dbReference type="NCBI Taxonomy" id="2516556"/>
    <lineage>
        <taxon>Bacteria</taxon>
        <taxon>Pseudomonadati</taxon>
        <taxon>Bacteroidota</taxon>
        <taxon>Cytophagia</taxon>
        <taxon>Cytophagales</taxon>
        <taxon>Flectobacillaceae</taxon>
        <taxon>Aquirufa</taxon>
    </lineage>
</organism>
<dbReference type="Pfam" id="PF00583">
    <property type="entry name" value="Acetyltransf_1"/>
    <property type="match status" value="1"/>
</dbReference>
<dbReference type="InterPro" id="IPR016181">
    <property type="entry name" value="Acyl_CoA_acyltransferase"/>
</dbReference>
<evidence type="ECO:0000313" key="2">
    <source>
        <dbReference type="EMBL" id="NGZ45351.1"/>
    </source>
</evidence>
<dbReference type="SUPFAM" id="SSF55729">
    <property type="entry name" value="Acyl-CoA N-acyltransferases (Nat)"/>
    <property type="match status" value="1"/>
</dbReference>
<dbReference type="RefSeq" id="WP_166232839.1">
    <property type="nucleotide sequence ID" value="NZ_CBCSIJ010000011.1"/>
</dbReference>
<dbReference type="PROSITE" id="PS51186">
    <property type="entry name" value="GNAT"/>
    <property type="match status" value="1"/>
</dbReference>
<reference evidence="2 3" key="1">
    <citation type="submission" date="2019-02" db="EMBL/GenBank/DDBJ databases">
        <title>Genome of a new Bacteroidetes strain.</title>
        <authorList>
            <person name="Pitt A."/>
        </authorList>
    </citation>
    <scope>NUCLEOTIDE SEQUENCE [LARGE SCALE GENOMIC DNA]</scope>
    <source>
        <strain evidence="2 3">50C-KIRBA</strain>
    </source>
</reference>
<sequence>MTTEIHNTTDNFQVTFSPTDKQVGEIEKWLIAERQKTGDGFYCNWNIIKSSFDKNELATISLKNKTIGFATWRLTTDKTARIEITEVKPTHRKKGIGKKLTTHLLNFLKDKGVCVVDLQCSPDTSEPVWKRLGFVEFPDPPENYNFNFDDNKKLYSILTEHLHTSSVQRADETIELWNDEPYTTDENTPPTYIWNLEFIDGTRKLLKPIIHPAHYEWRLRWRINGKTIKDDKIKRFKTEIDFGTFIIIDELTL</sequence>
<proteinExistence type="predicted"/>
<gene>
    <name evidence="2" type="ORF">EWU23_12770</name>
</gene>
<dbReference type="CDD" id="cd04301">
    <property type="entry name" value="NAT_SF"/>
    <property type="match status" value="1"/>
</dbReference>
<dbReference type="Proteomes" id="UP001318301">
    <property type="component" value="Unassembled WGS sequence"/>
</dbReference>
<feature type="domain" description="N-acetyltransferase" evidence="1">
    <location>
        <begin position="14"/>
        <end position="155"/>
    </location>
</feature>
<evidence type="ECO:0000259" key="1">
    <source>
        <dbReference type="PROSITE" id="PS51186"/>
    </source>
</evidence>